<gene>
    <name evidence="3" type="ORF">SNAT2548_LOCUS17889</name>
</gene>
<keyword evidence="1" id="KW-1133">Transmembrane helix</keyword>
<organism evidence="3 4">
    <name type="scientific">Symbiodinium natans</name>
    <dbReference type="NCBI Taxonomy" id="878477"/>
    <lineage>
        <taxon>Eukaryota</taxon>
        <taxon>Sar</taxon>
        <taxon>Alveolata</taxon>
        <taxon>Dinophyceae</taxon>
        <taxon>Suessiales</taxon>
        <taxon>Symbiodiniaceae</taxon>
        <taxon>Symbiodinium</taxon>
    </lineage>
</organism>
<feature type="transmembrane region" description="Helical" evidence="1">
    <location>
        <begin position="59"/>
        <end position="81"/>
    </location>
</feature>
<keyword evidence="1" id="KW-0812">Transmembrane</keyword>
<feature type="transmembrane region" description="Helical" evidence="1">
    <location>
        <begin position="200"/>
        <end position="220"/>
    </location>
</feature>
<sequence length="544" mass="58869">MPSEKLERFLRWCSAALLLLCGPGLCARTAADAPALVREVHMDVDESAGGRLLIAALNWLWSASLASFTVATVLALVILCWRPAAIVGSAGRDGPEDGKCDQELQPWYASLAASIGSHVGGILGFLGFQKIVVARIVACVGEAWSTTNILLCFAIVISSIAVVNSLVFLGVDYTRRLAITRARTHGLRLRLQQRKLERTGLGVTLMALTAVMGVIYVRALYVEANNAHEVNFNGMGVKASSLATVLLYFVSLRSLCASPKVQFHDVCEADGEQVNLEEFLDHACSGGSTGGRLRNWLATFLGRLAGEDLELLVKKGTRKAFFHSPGFVPVAHVVVCLLFLGALPSVFMLAMESTFQQPEIMDLRPYSAVLLPDFDPSLHEYWLVVENLPARIQVKLSYADARTIGICCGKVRCDTVHFEHSLLQLDELPPVLRVPANRSASCVLTAAGVGGSTRTSMKLHVELMTDHHWCHCEKSIGCQCCDGYMSASVDSQSAQIYGACEPAPCDIPNSNRLPGLNCQCLHGFVGALTWKGSEVSGWCTPPPR</sequence>
<evidence type="ECO:0000256" key="1">
    <source>
        <dbReference type="SAM" id="Phobius"/>
    </source>
</evidence>
<feature type="transmembrane region" description="Helical" evidence="1">
    <location>
        <begin position="327"/>
        <end position="351"/>
    </location>
</feature>
<keyword evidence="2" id="KW-0732">Signal</keyword>
<keyword evidence="4" id="KW-1185">Reference proteome</keyword>
<evidence type="ECO:0000313" key="3">
    <source>
        <dbReference type="EMBL" id="CAE7341845.1"/>
    </source>
</evidence>
<feature type="transmembrane region" description="Helical" evidence="1">
    <location>
        <begin position="148"/>
        <end position="171"/>
    </location>
</feature>
<feature type="signal peptide" evidence="2">
    <location>
        <begin position="1"/>
        <end position="26"/>
    </location>
</feature>
<keyword evidence="1" id="KW-0472">Membrane</keyword>
<feature type="chain" id="PRO_5032915599" evidence="2">
    <location>
        <begin position="27"/>
        <end position="544"/>
    </location>
</feature>
<feature type="transmembrane region" description="Helical" evidence="1">
    <location>
        <begin position="107"/>
        <end position="128"/>
    </location>
</feature>
<dbReference type="AlphaFoldDB" id="A0A812P221"/>
<feature type="transmembrane region" description="Helical" evidence="1">
    <location>
        <begin position="232"/>
        <end position="250"/>
    </location>
</feature>
<name>A0A812P221_9DINO</name>
<reference evidence="3" key="1">
    <citation type="submission" date="2021-02" db="EMBL/GenBank/DDBJ databases">
        <authorList>
            <person name="Dougan E. K."/>
            <person name="Rhodes N."/>
            <person name="Thang M."/>
            <person name="Chan C."/>
        </authorList>
    </citation>
    <scope>NUCLEOTIDE SEQUENCE</scope>
</reference>
<evidence type="ECO:0000256" key="2">
    <source>
        <dbReference type="SAM" id="SignalP"/>
    </source>
</evidence>
<accession>A0A812P221</accession>
<dbReference type="Proteomes" id="UP000604046">
    <property type="component" value="Unassembled WGS sequence"/>
</dbReference>
<comment type="caution">
    <text evidence="3">The sequence shown here is derived from an EMBL/GenBank/DDBJ whole genome shotgun (WGS) entry which is preliminary data.</text>
</comment>
<dbReference type="EMBL" id="CAJNDS010002127">
    <property type="protein sequence ID" value="CAE7341845.1"/>
    <property type="molecule type" value="Genomic_DNA"/>
</dbReference>
<protein>
    <submittedName>
        <fullName evidence="3">Uncharacterized protein</fullName>
    </submittedName>
</protein>
<evidence type="ECO:0000313" key="4">
    <source>
        <dbReference type="Proteomes" id="UP000604046"/>
    </source>
</evidence>
<proteinExistence type="predicted"/>